<dbReference type="Pfam" id="PF10979">
    <property type="entry name" value="DUF2786"/>
    <property type="match status" value="1"/>
</dbReference>
<evidence type="ECO:0000256" key="1">
    <source>
        <dbReference type="SAM" id="MobiDB-lite"/>
    </source>
</evidence>
<dbReference type="Proteomes" id="UP000324162">
    <property type="component" value="Unassembled WGS sequence"/>
</dbReference>
<organism evidence="4 5">
    <name type="scientific">Pseudoalteromonas fuliginea</name>
    <dbReference type="NCBI Taxonomy" id="1872678"/>
    <lineage>
        <taxon>Bacteria</taxon>
        <taxon>Pseudomonadati</taxon>
        <taxon>Pseudomonadota</taxon>
        <taxon>Gammaproteobacteria</taxon>
        <taxon>Alteromonadales</taxon>
        <taxon>Pseudoalteromonadaceae</taxon>
        <taxon>Pseudoalteromonas</taxon>
    </lineage>
</organism>
<dbReference type="Pfam" id="PF23771">
    <property type="entry name" value="DUF7168"/>
    <property type="match status" value="1"/>
</dbReference>
<dbReference type="AlphaFoldDB" id="A0AB73BLV1"/>
<comment type="caution">
    <text evidence="4">The sequence shown here is derived from an EMBL/GenBank/DDBJ whole genome shotgun (WGS) entry which is preliminary data.</text>
</comment>
<dbReference type="InterPro" id="IPR024498">
    <property type="entry name" value="DUF2786"/>
</dbReference>
<evidence type="ECO:0000259" key="3">
    <source>
        <dbReference type="Pfam" id="PF23771"/>
    </source>
</evidence>
<proteinExistence type="predicted"/>
<feature type="domain" description="DUF2786" evidence="2">
    <location>
        <begin position="4"/>
        <end position="42"/>
    </location>
</feature>
<name>A0AB73BLV1_9GAMM</name>
<evidence type="ECO:0000313" key="5">
    <source>
        <dbReference type="Proteomes" id="UP000324162"/>
    </source>
</evidence>
<dbReference type="EMBL" id="SEUK01000030">
    <property type="protein sequence ID" value="KAA1165768.1"/>
    <property type="molecule type" value="Genomic_DNA"/>
</dbReference>
<feature type="compositionally biased region" description="Polar residues" evidence="1">
    <location>
        <begin position="205"/>
        <end position="226"/>
    </location>
</feature>
<dbReference type="InterPro" id="IPR055592">
    <property type="entry name" value="DUF7168"/>
</dbReference>
<feature type="domain" description="DUF7168" evidence="3">
    <location>
        <begin position="49"/>
        <end position="186"/>
    </location>
</feature>
<dbReference type="PIRSF" id="PIRSF028111">
    <property type="entry name" value="UCP028111"/>
    <property type="match status" value="1"/>
</dbReference>
<accession>A0AB73BLV1</accession>
<dbReference type="InterPro" id="IPR016868">
    <property type="entry name" value="Phage_B3_Orf5"/>
</dbReference>
<evidence type="ECO:0000259" key="2">
    <source>
        <dbReference type="Pfam" id="PF10979"/>
    </source>
</evidence>
<gene>
    <name evidence="4" type="ORF">EU508_00505</name>
</gene>
<protein>
    <submittedName>
        <fullName evidence="4">DUF2786 domain-containing protein</fullName>
    </submittedName>
</protein>
<reference evidence="4 5" key="1">
    <citation type="submission" date="2019-01" db="EMBL/GenBank/DDBJ databases">
        <title>Genome sequences of marine Pseudoalteromonas species.</title>
        <authorList>
            <person name="Boraston A.B."/>
            <person name="Hehemann J.-H."/>
            <person name="Vickers C.J."/>
            <person name="Salama-Alber O."/>
            <person name="Abe K."/>
            <person name="Hettle A.J."/>
        </authorList>
    </citation>
    <scope>NUCLEOTIDE SEQUENCE [LARGE SCALE GENOMIC DNA]</scope>
    <source>
        <strain evidence="4 5">PS42</strain>
    </source>
</reference>
<evidence type="ECO:0000313" key="4">
    <source>
        <dbReference type="EMBL" id="KAA1165768.1"/>
    </source>
</evidence>
<feature type="region of interest" description="Disordered" evidence="1">
    <location>
        <begin position="183"/>
        <end position="226"/>
    </location>
</feature>
<dbReference type="RefSeq" id="WP_149613276.1">
    <property type="nucleotide sequence ID" value="NZ_SEUK01000030.1"/>
</dbReference>
<sequence>MDKRILNKIKQCLALAKSATNEHEAAAAMRAAQGLMRKYQVTDADIGLSCVSEHDHPIEGTRIVSYHALLLVLIEHAFGVKAVMKRGLFTPTSATFIGITPQPELAAYCYEVLWVKLKLDRSTYVKSQPKQCKRATKVARGDRYAEGWVNGVYHVVEEFALTEKQSGFVDAYIAKHYPSLTSTKPMTRGKKANTKDAKSEGYARGTSQSIHRPVNGQSQQKRLSRG</sequence>